<dbReference type="EMBL" id="KB445554">
    <property type="protein sequence ID" value="EMC97000.1"/>
    <property type="molecule type" value="Genomic_DNA"/>
</dbReference>
<gene>
    <name evidence="2" type="ORF">BAUCODRAFT_121527</name>
</gene>
<evidence type="ECO:0000313" key="2">
    <source>
        <dbReference type="EMBL" id="EMC97000.1"/>
    </source>
</evidence>
<accession>M2NDN6</accession>
<organism evidence="2 3">
    <name type="scientific">Baudoinia panamericana (strain UAMH 10762)</name>
    <name type="common">Angels' share fungus</name>
    <name type="synonym">Baudoinia compniacensis (strain UAMH 10762)</name>
    <dbReference type="NCBI Taxonomy" id="717646"/>
    <lineage>
        <taxon>Eukaryota</taxon>
        <taxon>Fungi</taxon>
        <taxon>Dikarya</taxon>
        <taxon>Ascomycota</taxon>
        <taxon>Pezizomycotina</taxon>
        <taxon>Dothideomycetes</taxon>
        <taxon>Dothideomycetidae</taxon>
        <taxon>Mycosphaerellales</taxon>
        <taxon>Teratosphaeriaceae</taxon>
        <taxon>Baudoinia</taxon>
    </lineage>
</organism>
<feature type="region of interest" description="Disordered" evidence="1">
    <location>
        <begin position="1"/>
        <end position="130"/>
    </location>
</feature>
<dbReference type="GeneID" id="19107616"/>
<protein>
    <submittedName>
        <fullName evidence="2">Uncharacterized protein</fullName>
    </submittedName>
</protein>
<sequence length="130" mass="13819">MQAQIARETAELQAAGANGHTEHLKEEDDYGNAEAQEEEMVEQEAPAPPPSVGQKLDLLQLFGGAPAAPQPASHTNQPDIPPAGMEPARFTASTDTDFFRSSPSPAGAHQSHGQAAPPTQRNILLDLFKK</sequence>
<dbReference type="STRING" id="717646.M2NDN6"/>
<evidence type="ECO:0000313" key="3">
    <source>
        <dbReference type="Proteomes" id="UP000011761"/>
    </source>
</evidence>
<feature type="compositionally biased region" description="Acidic residues" evidence="1">
    <location>
        <begin position="27"/>
        <end position="42"/>
    </location>
</feature>
<dbReference type="HOGENOM" id="CLU_1937756_0_0_1"/>
<feature type="compositionally biased region" description="Polar residues" evidence="1">
    <location>
        <begin position="111"/>
        <end position="122"/>
    </location>
</feature>
<evidence type="ECO:0000256" key="1">
    <source>
        <dbReference type="SAM" id="MobiDB-lite"/>
    </source>
</evidence>
<reference evidence="2 3" key="1">
    <citation type="journal article" date="2012" name="PLoS Pathog.">
        <title>Diverse lifestyles and strategies of plant pathogenesis encoded in the genomes of eighteen Dothideomycetes fungi.</title>
        <authorList>
            <person name="Ohm R.A."/>
            <person name="Feau N."/>
            <person name="Henrissat B."/>
            <person name="Schoch C.L."/>
            <person name="Horwitz B.A."/>
            <person name="Barry K.W."/>
            <person name="Condon B.J."/>
            <person name="Copeland A.C."/>
            <person name="Dhillon B."/>
            <person name="Glaser F."/>
            <person name="Hesse C.N."/>
            <person name="Kosti I."/>
            <person name="LaButti K."/>
            <person name="Lindquist E.A."/>
            <person name="Lucas S."/>
            <person name="Salamov A.A."/>
            <person name="Bradshaw R.E."/>
            <person name="Ciuffetti L."/>
            <person name="Hamelin R.C."/>
            <person name="Kema G.H.J."/>
            <person name="Lawrence C."/>
            <person name="Scott J.A."/>
            <person name="Spatafora J.W."/>
            <person name="Turgeon B.G."/>
            <person name="de Wit P.J.G.M."/>
            <person name="Zhong S."/>
            <person name="Goodwin S.B."/>
            <person name="Grigoriev I.V."/>
        </authorList>
    </citation>
    <scope>NUCLEOTIDE SEQUENCE [LARGE SCALE GENOMIC DNA]</scope>
    <source>
        <strain evidence="2 3">UAMH 10762</strain>
    </source>
</reference>
<dbReference type="Proteomes" id="UP000011761">
    <property type="component" value="Unassembled WGS sequence"/>
</dbReference>
<dbReference type="RefSeq" id="XP_007675591.1">
    <property type="nucleotide sequence ID" value="XM_007677401.1"/>
</dbReference>
<dbReference type="KEGG" id="bcom:BAUCODRAFT_121527"/>
<name>M2NDN6_BAUPA</name>
<keyword evidence="3" id="KW-1185">Reference proteome</keyword>
<feature type="compositionally biased region" description="Polar residues" evidence="1">
    <location>
        <begin position="91"/>
        <end position="104"/>
    </location>
</feature>
<dbReference type="AlphaFoldDB" id="M2NDN6"/>
<proteinExistence type="predicted"/>